<feature type="compositionally biased region" description="Basic and acidic residues" evidence="1">
    <location>
        <begin position="145"/>
        <end position="159"/>
    </location>
</feature>
<organism evidence="2 3">
    <name type="scientific">Jaapia argillacea MUCL 33604</name>
    <dbReference type="NCBI Taxonomy" id="933084"/>
    <lineage>
        <taxon>Eukaryota</taxon>
        <taxon>Fungi</taxon>
        <taxon>Dikarya</taxon>
        <taxon>Basidiomycota</taxon>
        <taxon>Agaricomycotina</taxon>
        <taxon>Agaricomycetes</taxon>
        <taxon>Agaricomycetidae</taxon>
        <taxon>Jaapiales</taxon>
        <taxon>Jaapiaceae</taxon>
        <taxon>Jaapia</taxon>
    </lineage>
</organism>
<keyword evidence="3" id="KW-1185">Reference proteome</keyword>
<dbReference type="Proteomes" id="UP000027265">
    <property type="component" value="Unassembled WGS sequence"/>
</dbReference>
<protein>
    <submittedName>
        <fullName evidence="2">Uncharacterized protein</fullName>
    </submittedName>
</protein>
<reference evidence="3" key="1">
    <citation type="journal article" date="2014" name="Proc. Natl. Acad. Sci. U.S.A.">
        <title>Extensive sampling of basidiomycete genomes demonstrates inadequacy of the white-rot/brown-rot paradigm for wood decay fungi.</title>
        <authorList>
            <person name="Riley R."/>
            <person name="Salamov A.A."/>
            <person name="Brown D.W."/>
            <person name="Nagy L.G."/>
            <person name="Floudas D."/>
            <person name="Held B.W."/>
            <person name="Levasseur A."/>
            <person name="Lombard V."/>
            <person name="Morin E."/>
            <person name="Otillar R."/>
            <person name="Lindquist E.A."/>
            <person name="Sun H."/>
            <person name="LaButti K.M."/>
            <person name="Schmutz J."/>
            <person name="Jabbour D."/>
            <person name="Luo H."/>
            <person name="Baker S.E."/>
            <person name="Pisabarro A.G."/>
            <person name="Walton J.D."/>
            <person name="Blanchette R.A."/>
            <person name="Henrissat B."/>
            <person name="Martin F."/>
            <person name="Cullen D."/>
            <person name="Hibbett D.S."/>
            <person name="Grigoriev I.V."/>
        </authorList>
    </citation>
    <scope>NUCLEOTIDE SEQUENCE [LARGE SCALE GENOMIC DNA]</scope>
    <source>
        <strain evidence="3">MUCL 33604</strain>
    </source>
</reference>
<dbReference type="EMBL" id="KL197716">
    <property type="protein sequence ID" value="KDQ59054.1"/>
    <property type="molecule type" value="Genomic_DNA"/>
</dbReference>
<feature type="region of interest" description="Disordered" evidence="1">
    <location>
        <begin position="1"/>
        <end position="113"/>
    </location>
</feature>
<sequence>MVPVDWALVRGETPGSPGSDFSRFTIGDSPSQLEDDSTPRDDPVDKSNPLESTGDARVPTGVDMVPVNNEMPSRDQISTAMDGVESSGDAGGPPDGPLTKSEEMDVSDDDVVDTGAGHQVVGVQRGVVGIVNASDSLQIGKKRKAPDDGMELRGGEPGR</sequence>
<accession>A0A067PWH3</accession>
<evidence type="ECO:0000313" key="3">
    <source>
        <dbReference type="Proteomes" id="UP000027265"/>
    </source>
</evidence>
<dbReference type="InParanoid" id="A0A067PWH3"/>
<dbReference type="AlphaFoldDB" id="A0A067PWH3"/>
<name>A0A067PWH3_9AGAM</name>
<dbReference type="HOGENOM" id="CLU_1661033_0_0_1"/>
<feature type="region of interest" description="Disordered" evidence="1">
    <location>
        <begin position="139"/>
        <end position="159"/>
    </location>
</feature>
<evidence type="ECO:0000313" key="2">
    <source>
        <dbReference type="EMBL" id="KDQ59054.1"/>
    </source>
</evidence>
<proteinExistence type="predicted"/>
<evidence type="ECO:0000256" key="1">
    <source>
        <dbReference type="SAM" id="MobiDB-lite"/>
    </source>
</evidence>
<gene>
    <name evidence="2" type="ORF">JAAARDRAFT_651220</name>
</gene>